<keyword evidence="2" id="KW-0812">Transmembrane</keyword>
<evidence type="ECO:0000256" key="1">
    <source>
        <dbReference type="SAM" id="MobiDB-lite"/>
    </source>
</evidence>
<dbReference type="EMBL" id="DXEL01000047">
    <property type="protein sequence ID" value="HIX74690.1"/>
    <property type="molecule type" value="Genomic_DNA"/>
</dbReference>
<accession>A0A9D1XAZ9</accession>
<feature type="transmembrane region" description="Helical" evidence="2">
    <location>
        <begin position="6"/>
        <end position="24"/>
    </location>
</feature>
<evidence type="ECO:0000313" key="3">
    <source>
        <dbReference type="EMBL" id="HIX74690.1"/>
    </source>
</evidence>
<sequence>MDNIGDWLYIIFLIIAAISGMRSSDKNKKKKQGQKEVIRPKRSKKRPAPQEETLDEPETTQVIPQAEPVLSSVNSTIIPEPFVFEEGKRVVEDDGLARGTVLNVAETPQKQQTTTYNPLSDPDELKKAIIYAEILNRKY</sequence>
<organism evidence="3 4">
    <name type="scientific">Candidatus Parabacteroides intestinipullorum</name>
    <dbReference type="NCBI Taxonomy" id="2838723"/>
    <lineage>
        <taxon>Bacteria</taxon>
        <taxon>Pseudomonadati</taxon>
        <taxon>Bacteroidota</taxon>
        <taxon>Bacteroidia</taxon>
        <taxon>Bacteroidales</taxon>
        <taxon>Tannerellaceae</taxon>
        <taxon>Parabacteroides</taxon>
    </lineage>
</organism>
<name>A0A9D1XAZ9_9BACT</name>
<evidence type="ECO:0000313" key="4">
    <source>
        <dbReference type="Proteomes" id="UP000886740"/>
    </source>
</evidence>
<reference evidence="3" key="1">
    <citation type="journal article" date="2021" name="PeerJ">
        <title>Extensive microbial diversity within the chicken gut microbiome revealed by metagenomics and culture.</title>
        <authorList>
            <person name="Gilroy R."/>
            <person name="Ravi A."/>
            <person name="Getino M."/>
            <person name="Pursley I."/>
            <person name="Horton D.L."/>
            <person name="Alikhan N.F."/>
            <person name="Baker D."/>
            <person name="Gharbi K."/>
            <person name="Hall N."/>
            <person name="Watson M."/>
            <person name="Adriaenssens E.M."/>
            <person name="Foster-Nyarko E."/>
            <person name="Jarju S."/>
            <person name="Secka A."/>
            <person name="Antonio M."/>
            <person name="Oren A."/>
            <person name="Chaudhuri R.R."/>
            <person name="La Ragione R."/>
            <person name="Hildebrand F."/>
            <person name="Pallen M.J."/>
        </authorList>
    </citation>
    <scope>NUCLEOTIDE SEQUENCE</scope>
    <source>
        <strain evidence="3">ChiGjej6B6-14162</strain>
    </source>
</reference>
<dbReference type="AlphaFoldDB" id="A0A9D1XAZ9"/>
<feature type="region of interest" description="Disordered" evidence="1">
    <location>
        <begin position="23"/>
        <end position="67"/>
    </location>
</feature>
<dbReference type="Proteomes" id="UP000886740">
    <property type="component" value="Unassembled WGS sequence"/>
</dbReference>
<evidence type="ECO:0000256" key="2">
    <source>
        <dbReference type="SAM" id="Phobius"/>
    </source>
</evidence>
<keyword evidence="2" id="KW-0472">Membrane</keyword>
<comment type="caution">
    <text evidence="3">The sequence shown here is derived from an EMBL/GenBank/DDBJ whole genome shotgun (WGS) entry which is preliminary data.</text>
</comment>
<protein>
    <submittedName>
        <fullName evidence="3">Uncharacterized protein</fullName>
    </submittedName>
</protein>
<gene>
    <name evidence="3" type="ORF">H9977_06640</name>
</gene>
<proteinExistence type="predicted"/>
<reference evidence="3" key="2">
    <citation type="submission" date="2021-04" db="EMBL/GenBank/DDBJ databases">
        <authorList>
            <person name="Gilroy R."/>
        </authorList>
    </citation>
    <scope>NUCLEOTIDE SEQUENCE</scope>
    <source>
        <strain evidence="3">ChiGjej6B6-14162</strain>
    </source>
</reference>
<keyword evidence="2" id="KW-1133">Transmembrane helix</keyword>